<evidence type="ECO:0000256" key="1">
    <source>
        <dbReference type="SAM" id="SignalP"/>
    </source>
</evidence>
<dbReference type="PROSITE" id="PS51257">
    <property type="entry name" value="PROKAR_LIPOPROTEIN"/>
    <property type="match status" value="1"/>
</dbReference>
<accession>A0A0B4XRB4</accession>
<sequence>MSMLSIRAGTALLCAGCSILLVSLTACGGSSSNHRGSPAGGVTGLSTLSTAPGMVSGGDVLMEIQLSDPAAAGRVAVMLNGTDITEAFALRTDGRYTGLVTGLAEGDNTITAGEHSLTVKNHPRSGPIFSGPHLAPWVCAQPTAATVTVTNPENDWEADTTSRISGLDQTTDEHCNAPASISYYYQPTSAASDCSFAISGANACFIPFDTANPPADTDVAEFTNDRGDTVRSIIAVETGTLNRGMYSLVVFHDPAASHHPAAPQKGWNNKLLFNFGGGAGGSRFQTPPDNPFFNEGALRRGFMLAKSSLNDHRTNSNHALAAEAVLMLKEHITEQYGEIRYTIGSGGSGGAIMQLTMASSYPGLLDGVLPTQIYADALTNSLEIFDCGILTDNYVTLPDGALTQAERLAITGHAQATQCLAWNGAFLPLGIPSLPSNCGTGFPAAITYDPVTNPQGVRCSHAEHNRNLLGRYLDNGVHITEYPQDNEGVQYGLKALQDGTIDAERFVHLNEHIGYYDADQNWVPGPGRAISSEVALENAYRSGMVTGSPHLANVPIIDVRGQEGAVDIHLNWRALALRDRLERVQGHHDNEVIWAYVGANPSNDAFLLMDTWLSAIEADDSDASQAEKVVAHKPAEAVDRCLDDGVDVGLFSDECPVKFGASPRQVAGGPVAEDILKCSLKPLDFDSADYDGITFTPDQQTRLATVFATGVCDWTRPGVQQQNTPAWMGFTEGPGGEPLDVPWVNRNL</sequence>
<dbReference type="Proteomes" id="UP000006764">
    <property type="component" value="Chromosome"/>
</dbReference>
<name>A0A0B4XRB4_9GAMM</name>
<keyword evidence="1" id="KW-0732">Signal</keyword>
<keyword evidence="4" id="KW-1185">Reference proteome</keyword>
<evidence type="ECO:0000313" key="3">
    <source>
        <dbReference type="EMBL" id="AJD48943.1"/>
    </source>
</evidence>
<feature type="chain" id="PRO_5002112097" description="DUF6351 domain-containing protein" evidence="1">
    <location>
        <begin position="29"/>
        <end position="748"/>
    </location>
</feature>
<dbReference type="KEGG" id="apac:S7S_12655"/>
<reference evidence="3 4" key="1">
    <citation type="journal article" date="2012" name="J. Bacteriol.">
        <title>Genome sequence of an alkane-degrading bacterium, Alcanivorax pacificus type strain W11-5, isolated from deep sea sediment.</title>
        <authorList>
            <person name="Lai Q."/>
            <person name="Shao Z."/>
        </authorList>
    </citation>
    <scope>NUCLEOTIDE SEQUENCE [LARGE SCALE GENOMIC DNA]</scope>
    <source>
        <strain evidence="3 4">W11-5</strain>
    </source>
</reference>
<dbReference type="OrthoDB" id="3078806at2"/>
<evidence type="ECO:0000259" key="2">
    <source>
        <dbReference type="Pfam" id="PF19878"/>
    </source>
</evidence>
<evidence type="ECO:0000313" key="4">
    <source>
        <dbReference type="Proteomes" id="UP000006764"/>
    </source>
</evidence>
<feature type="signal peptide" evidence="1">
    <location>
        <begin position="1"/>
        <end position="28"/>
    </location>
</feature>
<dbReference type="Pfam" id="PF19878">
    <property type="entry name" value="DUF6351"/>
    <property type="match status" value="1"/>
</dbReference>
<gene>
    <name evidence="3" type="ORF">S7S_12655</name>
</gene>
<dbReference type="HOGENOM" id="CLU_014414_0_0_6"/>
<feature type="domain" description="DUF6351" evidence="2">
    <location>
        <begin position="45"/>
        <end position="722"/>
    </location>
</feature>
<dbReference type="AlphaFoldDB" id="A0A0B4XRB4"/>
<dbReference type="STRING" id="391936.S7S_12655"/>
<protein>
    <recommendedName>
        <fullName evidence="2">DUF6351 domain-containing protein</fullName>
    </recommendedName>
</protein>
<organism evidence="3 4">
    <name type="scientific">Isoalcanivorax pacificus W11-5</name>
    <dbReference type="NCBI Taxonomy" id="391936"/>
    <lineage>
        <taxon>Bacteria</taxon>
        <taxon>Pseudomonadati</taxon>
        <taxon>Pseudomonadota</taxon>
        <taxon>Gammaproteobacteria</taxon>
        <taxon>Oceanospirillales</taxon>
        <taxon>Alcanivoracaceae</taxon>
        <taxon>Isoalcanivorax</taxon>
    </lineage>
</organism>
<dbReference type="EMBL" id="CP004387">
    <property type="protein sequence ID" value="AJD48943.1"/>
    <property type="molecule type" value="Genomic_DNA"/>
</dbReference>
<proteinExistence type="predicted"/>
<dbReference type="RefSeq" id="WP_008738686.1">
    <property type="nucleotide sequence ID" value="NZ_CP004387.1"/>
</dbReference>
<dbReference type="InterPro" id="IPR045556">
    <property type="entry name" value="DUF6351"/>
</dbReference>